<dbReference type="Pfam" id="PF00994">
    <property type="entry name" value="MoCF_biosynth"/>
    <property type="match status" value="1"/>
</dbReference>
<comment type="pathway">
    <text evidence="1">Cofactor biosynthesis; molybdopterin biosynthesis.</text>
</comment>
<dbReference type="SMART" id="SM00852">
    <property type="entry name" value="MoCF_biosynth"/>
    <property type="match status" value="1"/>
</dbReference>
<dbReference type="GO" id="GO:0006777">
    <property type="term" value="P:Mo-molybdopterin cofactor biosynthetic process"/>
    <property type="evidence" value="ECO:0007669"/>
    <property type="project" value="UniProtKB-KW"/>
</dbReference>
<evidence type="ECO:0000313" key="10">
    <source>
        <dbReference type="Proteomes" id="UP000178187"/>
    </source>
</evidence>
<dbReference type="PROSITE" id="PS01078">
    <property type="entry name" value="MOCF_BIOSYNTHESIS_1"/>
    <property type="match status" value="1"/>
</dbReference>
<dbReference type="PANTHER" id="PTHR43764">
    <property type="entry name" value="MOLYBDENUM COFACTOR BIOSYNTHESIS"/>
    <property type="match status" value="1"/>
</dbReference>
<dbReference type="InterPro" id="IPR051920">
    <property type="entry name" value="MPT_Adenylyltrnsfr/MoaC-Rel"/>
</dbReference>
<evidence type="ECO:0000256" key="3">
    <source>
        <dbReference type="ARBA" id="ARBA00013491"/>
    </source>
</evidence>
<dbReference type="GO" id="GO:0061598">
    <property type="term" value="F:molybdopterin adenylyltransferase activity"/>
    <property type="evidence" value="ECO:0007669"/>
    <property type="project" value="UniProtKB-EC"/>
</dbReference>
<protein>
    <recommendedName>
        <fullName evidence="3">Molybdopterin adenylyltransferase</fullName>
        <ecNumber evidence="2">2.7.7.75</ecNumber>
    </recommendedName>
</protein>
<dbReference type="PANTHER" id="PTHR43764:SF1">
    <property type="entry name" value="MOLYBDOPTERIN MOLYBDOTRANSFERASE"/>
    <property type="match status" value="1"/>
</dbReference>
<evidence type="ECO:0000256" key="1">
    <source>
        <dbReference type="ARBA" id="ARBA00005046"/>
    </source>
</evidence>
<comment type="function">
    <text evidence="6">Catalyzes the conversion of (8S)-3',8-cyclo-7,8-dihydroguanosine 5'-triphosphate to cyclic pyranopterin monophosphate (cPMP).</text>
</comment>
<gene>
    <name evidence="9" type="ORF">A3G33_11020</name>
</gene>
<dbReference type="EMBL" id="MHFR01000054">
    <property type="protein sequence ID" value="OGW96029.1"/>
    <property type="molecule type" value="Genomic_DNA"/>
</dbReference>
<reference evidence="9 10" key="1">
    <citation type="journal article" date="2016" name="Nat. Commun.">
        <title>Thousands of microbial genomes shed light on interconnected biogeochemical processes in an aquifer system.</title>
        <authorList>
            <person name="Anantharaman K."/>
            <person name="Brown C.T."/>
            <person name="Hug L.A."/>
            <person name="Sharon I."/>
            <person name="Castelle C.J."/>
            <person name="Probst A.J."/>
            <person name="Thomas B.C."/>
            <person name="Singh A."/>
            <person name="Wilkins M.J."/>
            <person name="Karaoz U."/>
            <person name="Brodie E.L."/>
            <person name="Williams K.H."/>
            <person name="Hubbard S.S."/>
            <person name="Banfield J.F."/>
        </authorList>
    </citation>
    <scope>NUCLEOTIDE SEQUENCE [LARGE SCALE GENOMIC DNA]</scope>
</reference>
<proteinExistence type="predicted"/>
<dbReference type="SUPFAM" id="SSF53218">
    <property type="entry name" value="Molybdenum cofactor biosynthesis proteins"/>
    <property type="match status" value="1"/>
</dbReference>
<dbReference type="NCBIfam" id="TIGR00581">
    <property type="entry name" value="moaC"/>
    <property type="match status" value="1"/>
</dbReference>
<dbReference type="CDD" id="cd00886">
    <property type="entry name" value="MogA_MoaB"/>
    <property type="match status" value="1"/>
</dbReference>
<dbReference type="UniPathway" id="UPA00344"/>
<evidence type="ECO:0000256" key="4">
    <source>
        <dbReference type="ARBA" id="ARBA00023150"/>
    </source>
</evidence>
<evidence type="ECO:0000256" key="5">
    <source>
        <dbReference type="ARBA" id="ARBA00051131"/>
    </source>
</evidence>
<dbReference type="AlphaFoldDB" id="A0A1G1KU11"/>
<evidence type="ECO:0000313" key="9">
    <source>
        <dbReference type="EMBL" id="OGW96029.1"/>
    </source>
</evidence>
<dbReference type="EC" id="2.7.7.75" evidence="2"/>
<name>A0A1G1KU11_9BACT</name>
<organism evidence="9 10">
    <name type="scientific">Candidatus Danuiimicrobium aquiferis</name>
    <dbReference type="NCBI Taxonomy" id="1801832"/>
    <lineage>
        <taxon>Bacteria</taxon>
        <taxon>Pseudomonadati</taxon>
        <taxon>Candidatus Omnitrophota</taxon>
        <taxon>Candidatus Danuiimicrobium</taxon>
    </lineage>
</organism>
<dbReference type="Pfam" id="PF01967">
    <property type="entry name" value="MoaC"/>
    <property type="match status" value="1"/>
</dbReference>
<dbReference type="InterPro" id="IPR023045">
    <property type="entry name" value="MoaC"/>
</dbReference>
<keyword evidence="4" id="KW-0501">Molybdenum cofactor biosynthesis</keyword>
<comment type="catalytic activity">
    <reaction evidence="5">
        <text>molybdopterin + ATP + H(+) = adenylyl-molybdopterin + diphosphate</text>
        <dbReference type="Rhea" id="RHEA:31331"/>
        <dbReference type="ChEBI" id="CHEBI:15378"/>
        <dbReference type="ChEBI" id="CHEBI:30616"/>
        <dbReference type="ChEBI" id="CHEBI:33019"/>
        <dbReference type="ChEBI" id="CHEBI:58698"/>
        <dbReference type="ChEBI" id="CHEBI:62727"/>
        <dbReference type="EC" id="2.7.7.75"/>
    </reaction>
</comment>
<comment type="function">
    <text evidence="7">Catalyzes the adenylation of molybdopterin as part of the biosynthesis of the molybdenum-cofactor.</text>
</comment>
<dbReference type="Gene3D" id="3.40.980.10">
    <property type="entry name" value="MoaB/Mog-like domain"/>
    <property type="match status" value="1"/>
</dbReference>
<dbReference type="SUPFAM" id="SSF55040">
    <property type="entry name" value="Molybdenum cofactor biosynthesis protein C, MoaC"/>
    <property type="match status" value="1"/>
</dbReference>
<dbReference type="NCBIfam" id="NF002947">
    <property type="entry name" value="PRK03604.1"/>
    <property type="match status" value="1"/>
</dbReference>
<dbReference type="InterPro" id="IPR001453">
    <property type="entry name" value="MoaB/Mog_dom"/>
</dbReference>
<dbReference type="InterPro" id="IPR002820">
    <property type="entry name" value="Mopterin_CF_biosynth-C_dom"/>
</dbReference>
<evidence type="ECO:0000259" key="8">
    <source>
        <dbReference type="SMART" id="SM00852"/>
    </source>
</evidence>
<evidence type="ECO:0000256" key="2">
    <source>
        <dbReference type="ARBA" id="ARBA00012509"/>
    </source>
</evidence>
<dbReference type="InterPro" id="IPR036425">
    <property type="entry name" value="MoaB/Mog-like_dom_sf"/>
</dbReference>
<feature type="domain" description="MoaB/Mog" evidence="8">
    <location>
        <begin position="149"/>
        <end position="291"/>
    </location>
</feature>
<dbReference type="InterPro" id="IPR008284">
    <property type="entry name" value="MoCF_biosynth_CS"/>
</dbReference>
<dbReference type="NCBIfam" id="TIGR00177">
    <property type="entry name" value="molyb_syn"/>
    <property type="match status" value="1"/>
</dbReference>
<comment type="caution">
    <text evidence="9">The sequence shown here is derived from an EMBL/GenBank/DDBJ whole genome shotgun (WGS) entry which is preliminary data.</text>
</comment>
<sequence length="300" mass="31961">MKSVTDKNTTLRKAIATSTLVASKEAIERLVRNDVPKKDILIVARVAGIQAAKQTSVLIPYCHPLAIDSVSIDFEVGEGKIVVTAQIEAVSKTGVEMEALCAASVAALTIYDMLKPIAKDMEIISTKLIEKKGGKSQFEEEIPEGFQAAILVTSDGTSKGTRKDRSGQVIKDRLEEYGIQPSYAVLPDDKEQILAKLKEWCGAGVSLIVTTGGTGLGPRDVTVEATKMLGGREIPGIMEAARSYGQSRTPYAMLSRGIAVQVGHSIIINLPGSSNGVRETLNAVFPAVLHGFPMMQGAGH</sequence>
<dbReference type="Gene3D" id="3.30.70.640">
    <property type="entry name" value="Molybdopterin cofactor biosynthesis C (MoaC) domain"/>
    <property type="match status" value="1"/>
</dbReference>
<accession>A0A1G1KU11</accession>
<dbReference type="PIRSF" id="PIRSF036594">
    <property type="entry name" value="MoaC_MogA"/>
    <property type="match status" value="1"/>
</dbReference>
<evidence type="ECO:0000256" key="7">
    <source>
        <dbReference type="ARBA" id="ARBA00058212"/>
    </source>
</evidence>
<dbReference type="InterPro" id="IPR036522">
    <property type="entry name" value="MoaC_sf"/>
</dbReference>
<evidence type="ECO:0000256" key="6">
    <source>
        <dbReference type="ARBA" id="ARBA00055087"/>
    </source>
</evidence>
<dbReference type="Proteomes" id="UP000178187">
    <property type="component" value="Unassembled WGS sequence"/>
</dbReference>
<dbReference type="InterPro" id="IPR012247">
    <property type="entry name" value="MoaC_MogA"/>
</dbReference>